<evidence type="ECO:0000256" key="1">
    <source>
        <dbReference type="SAM" id="MobiDB-lite"/>
    </source>
</evidence>
<keyword evidence="3" id="KW-1185">Reference proteome</keyword>
<evidence type="ECO:0000313" key="2">
    <source>
        <dbReference type="EMBL" id="KAG7532054.1"/>
    </source>
</evidence>
<comment type="caution">
    <text evidence="2">The sequence shown here is derived from an EMBL/GenBank/DDBJ whole genome shotgun (WGS) entry which is preliminary data.</text>
</comment>
<dbReference type="AlphaFoldDB" id="A0A8K0NSQ9"/>
<reference evidence="2" key="1">
    <citation type="submission" date="2020-04" db="EMBL/GenBank/DDBJ databases">
        <title>Analysis of mating type loci in Filobasidium floriforme.</title>
        <authorList>
            <person name="Nowrousian M."/>
        </authorList>
    </citation>
    <scope>NUCLEOTIDE SEQUENCE</scope>
    <source>
        <strain evidence="2">CBS 6242</strain>
    </source>
</reference>
<feature type="compositionally biased region" description="Polar residues" evidence="1">
    <location>
        <begin position="51"/>
        <end position="70"/>
    </location>
</feature>
<organism evidence="2 3">
    <name type="scientific">Filobasidium floriforme</name>
    <dbReference type="NCBI Taxonomy" id="5210"/>
    <lineage>
        <taxon>Eukaryota</taxon>
        <taxon>Fungi</taxon>
        <taxon>Dikarya</taxon>
        <taxon>Basidiomycota</taxon>
        <taxon>Agaricomycotina</taxon>
        <taxon>Tremellomycetes</taxon>
        <taxon>Filobasidiales</taxon>
        <taxon>Filobasidiaceae</taxon>
        <taxon>Filobasidium</taxon>
    </lineage>
</organism>
<evidence type="ECO:0000313" key="3">
    <source>
        <dbReference type="Proteomes" id="UP000812966"/>
    </source>
</evidence>
<dbReference type="EMBL" id="JABELV010000075">
    <property type="protein sequence ID" value="KAG7532054.1"/>
    <property type="molecule type" value="Genomic_DNA"/>
</dbReference>
<name>A0A8K0NSQ9_9TREE</name>
<proteinExistence type="predicted"/>
<protein>
    <submittedName>
        <fullName evidence="2">Uncharacterized protein</fullName>
    </submittedName>
</protein>
<dbReference type="Proteomes" id="UP000812966">
    <property type="component" value="Unassembled WGS sequence"/>
</dbReference>
<feature type="region of interest" description="Disordered" evidence="1">
    <location>
        <begin position="51"/>
        <end position="72"/>
    </location>
</feature>
<gene>
    <name evidence="2" type="ORF">FFLO_03862</name>
</gene>
<accession>A0A8K0NSQ9</accession>
<sequence length="321" mass="35699">MPGTKSLNRQSSTLPYLLPAGKSIFERQNLKGAAARRKDYILWHLRRTQAESQTMSSPTPSTEVHTAGQSQPPPIPPAVLDLPLFAVWGDVGWLLTQWIVKSDGGLRAVILTNHDNLRDAVQTLIGKLAEQCPTKPSTRTLFYSKTEVAFKARDYAYNPFEEIMDKKELSSGKVDNCLFAQTPESLDTQFAHPSFTILIVEIKAPDTEADEITPAKALEVDAQIRGRANAAQDNGVMNQHLYLIGWVGCWFRPYCWLQAESDEAEVKYEPNRNLGVMRPSKISECMFLVSRLLTRPSQAMPICATAPLASLKVLRLLCGGI</sequence>